<dbReference type="Proteomes" id="UP000299011">
    <property type="component" value="Plasmid pHME505"/>
</dbReference>
<feature type="region of interest" description="Disordered" evidence="1">
    <location>
        <begin position="283"/>
        <end position="313"/>
    </location>
</feature>
<keyword evidence="6" id="KW-1185">Reference proteome</keyword>
<evidence type="ECO:0000313" key="3">
    <source>
        <dbReference type="EMBL" id="AHZ24517.1"/>
    </source>
</evidence>
<gene>
    <name evidence="2" type="ordered locus">HFX_6291</name>
    <name evidence="3" type="ORF">BM92_16545</name>
    <name evidence="4" type="ORF">C439_18143</name>
    <name evidence="5" type="ORF">E6P09_16460</name>
</gene>
<dbReference type="AlphaFoldDB" id="I3RB03"/>
<evidence type="ECO:0000256" key="1">
    <source>
        <dbReference type="SAM" id="MobiDB-lite"/>
    </source>
</evidence>
<protein>
    <submittedName>
        <fullName evidence="2">Uncharacterized protein</fullName>
    </submittedName>
</protein>
<name>I3RB03_HALMT</name>
<organism evidence="2">
    <name type="scientific">Haloferax mediterranei (strain ATCC 33500 / DSM 1411 / JCM 8866 / NBRC 14739 / NCIMB 2177 / R-4)</name>
    <name type="common">Halobacterium mediterranei</name>
    <dbReference type="NCBI Taxonomy" id="523841"/>
    <lineage>
        <taxon>Archaea</taxon>
        <taxon>Methanobacteriati</taxon>
        <taxon>Methanobacteriota</taxon>
        <taxon>Stenosarchaea group</taxon>
        <taxon>Halobacteria</taxon>
        <taxon>Halobacteriales</taxon>
        <taxon>Haloferacaceae</taxon>
        <taxon>Haloferax</taxon>
    </lineage>
</organism>
<dbReference type="RefSeq" id="WP_004060835.1">
    <property type="nucleotide sequence ID" value="NC_017944.1"/>
</dbReference>
<dbReference type="OrthoDB" id="307960at2157"/>
<reference evidence="2" key="1">
    <citation type="journal article" date="2012" name="Appl. Environ. Microbiol.">
        <title>Identification of the haloarchaeal phasin (PhaP) that functions in polyhydroxyalkanoate accumulation and granule formation in Haloferax mediterranei.</title>
        <authorList>
            <person name="Cai S."/>
            <person name="Cai L."/>
            <person name="Liu H."/>
            <person name="Liu X."/>
            <person name="Han J."/>
            <person name="Zhou J."/>
            <person name="Xiang H."/>
        </authorList>
    </citation>
    <scope>NUCLEOTIDE SEQUENCE</scope>
    <source>
        <strain evidence="2">CGMCC 1.2087</strain>
    </source>
</reference>
<dbReference type="EMBL" id="CP039140">
    <property type="protein sequence ID" value="QCQ76913.1"/>
    <property type="molecule type" value="Genomic_DNA"/>
</dbReference>
<keyword evidence="2" id="KW-0614">Plasmid</keyword>
<dbReference type="EMBL" id="CP007554">
    <property type="protein sequence ID" value="AHZ24517.1"/>
    <property type="molecule type" value="Genomic_DNA"/>
</dbReference>
<evidence type="ECO:0000313" key="5">
    <source>
        <dbReference type="EMBL" id="QCQ76913.1"/>
    </source>
</evidence>
<evidence type="ECO:0000313" key="7">
    <source>
        <dbReference type="Proteomes" id="UP000027075"/>
    </source>
</evidence>
<evidence type="ECO:0000313" key="2">
    <source>
        <dbReference type="EMBL" id="AFK21413.1"/>
    </source>
</evidence>
<reference evidence="2" key="5">
    <citation type="submission" date="2014-05" db="EMBL/GenBank/DDBJ databases">
        <authorList>
            <person name="Wang L."/>
            <person name="Yang H."/>
            <person name="Xiang H."/>
        </authorList>
    </citation>
    <scope>NUCLEOTIDE SEQUENCE</scope>
    <source>
        <strain evidence="2">CGMCC 1.2087</strain>
        <plasmid evidence="2">pHM500</plasmid>
    </source>
</reference>
<geneLocation type="plasmid" evidence="3 7">
    <name>HMPLAS1</name>
</geneLocation>
<dbReference type="KEGG" id="hme:HFX_6291"/>
<reference evidence="2" key="2">
    <citation type="journal article" date="2012" name="J. Bacteriol.">
        <title>Complete genome sequence of the metabolically versatile halophilic archaeon Haloferax mediterranei, a poly(3-hydroxybutyrate-co-3-hydroxyvalerate) producer.</title>
        <authorList>
            <person name="Han J."/>
            <person name="Zhang F."/>
            <person name="Hou J."/>
            <person name="Liu X."/>
            <person name="Li M."/>
            <person name="Liu H."/>
            <person name="Cai L."/>
            <person name="Zhang B."/>
            <person name="Chen Y."/>
            <person name="Zhou J."/>
            <person name="Hu S."/>
            <person name="Xiang H."/>
        </authorList>
    </citation>
    <scope>NUCLEOTIDE SEQUENCE [LARGE SCALE GENOMIC DNA]</scope>
    <source>
        <strain evidence="2">CGMCC 1.2087</strain>
    </source>
</reference>
<dbReference type="Proteomes" id="UP000011603">
    <property type="component" value="Unassembled WGS sequence"/>
</dbReference>
<reference evidence="4 6" key="3">
    <citation type="journal article" date="2014" name="PLoS Genet.">
        <title>Phylogenetically driven sequencing of extremely halophilic archaea reveals strategies for static and dynamic osmo-response.</title>
        <authorList>
            <person name="Becker E.A."/>
            <person name="Seitzer P.M."/>
            <person name="Tritt A."/>
            <person name="Larsen D."/>
            <person name="Krusor M."/>
            <person name="Yao A.I."/>
            <person name="Wu D."/>
            <person name="Madern D."/>
            <person name="Eisen J.A."/>
            <person name="Darling A.E."/>
            <person name="Facciotti M.T."/>
        </authorList>
    </citation>
    <scope>NUCLEOTIDE SEQUENCE [LARGE SCALE GENOMIC DNA]</scope>
    <source>
        <strain evidence="4">ATCC 33500</strain>
        <strain evidence="6">ATCC 33500 / DSM 1411 / JCM 8866 / NBRC 14739 / NCIMB 2177 / R-4</strain>
    </source>
</reference>
<evidence type="ECO:0000313" key="8">
    <source>
        <dbReference type="Proteomes" id="UP000299011"/>
    </source>
</evidence>
<dbReference type="GeneID" id="40158043"/>
<dbReference type="EMBL" id="CP001871">
    <property type="protein sequence ID" value="AFK21413.1"/>
    <property type="molecule type" value="Genomic_DNA"/>
</dbReference>
<geneLocation type="plasmid" evidence="5 8">
    <name>pHME505</name>
</geneLocation>
<reference evidence="3 7" key="4">
    <citation type="submission" date="2014-04" db="EMBL/GenBank/DDBJ databases">
        <title>Transcriptional profiles of Haloferax mediterranei on the basis of nitrogen availability.</title>
        <authorList>
            <person name="Bautista V."/>
        </authorList>
    </citation>
    <scope>NUCLEOTIDE SEQUENCE [LARGE SCALE GENOMIC DNA]</scope>
    <source>
        <strain evidence="3">ATCC 33500</strain>
        <strain evidence="7">ATCC 33500 / DSM 1411 / JCM 8866 / NBRC 14739 / NCIMB 2177 / R-4</strain>
        <plasmid evidence="3">HMPLAS1</plasmid>
        <plasmid evidence="7">Plasmid HMPLAS1</plasmid>
    </source>
</reference>
<proteinExistence type="predicted"/>
<accession>I3RB03</accession>
<evidence type="ECO:0000313" key="6">
    <source>
        <dbReference type="Proteomes" id="UP000011603"/>
    </source>
</evidence>
<dbReference type="HOGENOM" id="CLU_887409_0_0_2"/>
<feature type="compositionally biased region" description="Polar residues" evidence="1">
    <location>
        <begin position="290"/>
        <end position="299"/>
    </location>
</feature>
<dbReference type="Proteomes" id="UP000027075">
    <property type="component" value="Plasmid HMPLAS1"/>
</dbReference>
<dbReference type="EMBL" id="AOLO01000015">
    <property type="protein sequence ID" value="ELZ97269.1"/>
    <property type="molecule type" value="Genomic_DNA"/>
</dbReference>
<sequence length="313" mass="35204">MTEQWVKQQREVDSYNLFFSSFDGLSGSDALFDLGYRLVGSFVTITDSRQQLEVGPDFVLFNGETALLVEIKSGGNINGRDIRQMERCNELSYENVVEFLRDAEFSGQGVDPNDLSNVEPIIVYYTDFIDGCRTSSGCTEALDELSQHCTVLSQDKGEALKHEEGELEDDGLEAMLRTGIQLPRLVDKKVYLTENANREILAYSIAHDFVLNNLGKDDRLKVTPSDVIERYRHREVPLEKATDALRFLEKIGGCSQNADGEFVFDRHRIGKLLQVQSKLEQTRVKDSLQNEENGQSSLRDFSPPAETNGGADE</sequence>
<reference evidence="5 8" key="6">
    <citation type="submission" date="2019-04" db="EMBL/GenBank/DDBJ databases">
        <title>Methylomes of two halophilic Archaea, Haloarcula marismortui and Haloferax mediterranei.</title>
        <authorList>
            <person name="DasSarma S."/>
            <person name="DasSarma P."/>
            <person name="DasSarma S."/>
            <person name="Fomenkov A."/>
            <person name="Vincze T."/>
            <person name="Anton B.P."/>
            <person name="Roberts R.J."/>
        </authorList>
    </citation>
    <scope>NUCLEOTIDE SEQUENCE [LARGE SCALE GENOMIC DNA]</scope>
    <source>
        <strain evidence="5">ATCC 33500</strain>
        <strain evidence="8">ATCC 33500 / DSM 1411 / JCM 8866 / NBRC 14739 / NCIMB 2177 / R-4</strain>
        <plasmid evidence="5 8">pHME505</plasmid>
    </source>
</reference>
<dbReference type="Proteomes" id="UP000006469">
    <property type="component" value="Plasmid pHM500"/>
</dbReference>
<evidence type="ECO:0000313" key="4">
    <source>
        <dbReference type="EMBL" id="ELZ97269.1"/>
    </source>
</evidence>
<geneLocation type="plasmid" evidence="2">
    <name>pHM500</name>
</geneLocation>